<evidence type="ECO:0000313" key="2">
    <source>
        <dbReference type="Proteomes" id="UP000029392"/>
    </source>
</evidence>
<proteinExistence type="predicted"/>
<accession>A0A091B1F8</accession>
<dbReference type="AlphaFoldDB" id="A0A091B1F8"/>
<keyword evidence="2" id="KW-1185">Reference proteome</keyword>
<protein>
    <recommendedName>
        <fullName evidence="3">Peptidase M61 catalytic domain-containing protein</fullName>
    </recommendedName>
</protein>
<name>A0A091B1F8_9GAMM</name>
<reference evidence="1 2" key="1">
    <citation type="submission" date="2013-09" db="EMBL/GenBank/DDBJ databases">
        <title>Genome sequencing of Arenimonas malthae.</title>
        <authorList>
            <person name="Chen F."/>
            <person name="Wang G."/>
        </authorList>
    </citation>
    <scope>NUCLEOTIDE SEQUENCE [LARGE SCALE GENOMIC DNA]</scope>
    <source>
        <strain evidence="1 2">CC-JY-1</strain>
    </source>
</reference>
<dbReference type="eggNOG" id="COG3975">
    <property type="taxonomic scope" value="Bacteria"/>
</dbReference>
<comment type="caution">
    <text evidence="1">The sequence shown here is derived from an EMBL/GenBank/DDBJ whole genome shotgun (WGS) entry which is preliminary data.</text>
</comment>
<dbReference type="EMBL" id="AVCH01000170">
    <property type="protein sequence ID" value="KFN46423.1"/>
    <property type="molecule type" value="Genomic_DNA"/>
</dbReference>
<dbReference type="STRING" id="1384054.N790_08745"/>
<dbReference type="Proteomes" id="UP000029392">
    <property type="component" value="Unassembled WGS sequence"/>
</dbReference>
<dbReference type="RefSeq" id="WP_043803748.1">
    <property type="nucleotide sequence ID" value="NZ_AVCH01000170.1"/>
</dbReference>
<sequence length="413" mass="46218">MDIRPNPIPWRALLAALLLLPALALAKRTDYDVDYIVRFLPADGQADVSVRLTPGTGEVREMRLRMPADRYSQVRGDGKVTRKGDTITWVPPKGEPARLRYRYAINHQRRDGGYDARITDDWVIARGDDLVPSATVRATKGADSRARLRFLLPKGWTNVDTPFVRSKDGKSFVVVNPERSFDRPVGWMVAGAVGTRREFFDQMEVSVGGPKGDVIRRNDMLAFFNALVPEFERAYGELPSKLLIVSAGDPMWRGGLSGPRSLFLHADRPLISENGTSTLVHELTHVITRVRGADGDDWIAESLAEFYSIELLRRASLLSDARADKAQEWMANHGRKVATLTSDRSHGPRTARGVQLLRELDAEIRKGTKGKRSLDDVVRALIPLREVSREDLREQAEKALGRPSRVLDTPLLD</sequence>
<evidence type="ECO:0008006" key="3">
    <source>
        <dbReference type="Google" id="ProtNLM"/>
    </source>
</evidence>
<organism evidence="1 2">
    <name type="scientific">Arenimonas malthae CC-JY-1</name>
    <dbReference type="NCBI Taxonomy" id="1384054"/>
    <lineage>
        <taxon>Bacteria</taxon>
        <taxon>Pseudomonadati</taxon>
        <taxon>Pseudomonadota</taxon>
        <taxon>Gammaproteobacteria</taxon>
        <taxon>Lysobacterales</taxon>
        <taxon>Lysobacteraceae</taxon>
        <taxon>Arenimonas</taxon>
    </lineage>
</organism>
<dbReference type="PATRIC" id="fig|1384054.3.peg.1807"/>
<gene>
    <name evidence="1" type="ORF">N790_08745</name>
</gene>
<evidence type="ECO:0000313" key="1">
    <source>
        <dbReference type="EMBL" id="KFN46423.1"/>
    </source>
</evidence>